<gene>
    <name evidence="1" type="ORF">FPZ24_07000</name>
</gene>
<organism evidence="1 2">
    <name type="scientific">Sphingomonas panacisoli</name>
    <dbReference type="NCBI Taxonomy" id="1813879"/>
    <lineage>
        <taxon>Bacteria</taxon>
        <taxon>Pseudomonadati</taxon>
        <taxon>Pseudomonadota</taxon>
        <taxon>Alphaproteobacteria</taxon>
        <taxon>Sphingomonadales</taxon>
        <taxon>Sphingomonadaceae</taxon>
        <taxon>Sphingomonas</taxon>
    </lineage>
</organism>
<accession>A0A5B8LI07</accession>
<reference evidence="1 2" key="1">
    <citation type="submission" date="2019-07" db="EMBL/GenBank/DDBJ databases">
        <title>Full genome sequence of Sphingomonas sp. 4R-6-7(HKS19).</title>
        <authorList>
            <person name="Im W.-T."/>
        </authorList>
    </citation>
    <scope>NUCLEOTIDE SEQUENCE [LARGE SCALE GENOMIC DNA]</scope>
    <source>
        <strain evidence="1 2">HKS19</strain>
    </source>
</reference>
<dbReference type="OrthoDB" id="7568462at2"/>
<sequence length="95" mass="10303">MSLIEDELAKAEAQSAESRQQLASTVVALQSRLKPSALARDAIEELKEVGGEIAQAGVDTIKRHPVTTTGVIAAVTAFFARKPLNRLLHRQPRDD</sequence>
<dbReference type="AlphaFoldDB" id="A0A5B8LI07"/>
<dbReference type="Proteomes" id="UP000315673">
    <property type="component" value="Chromosome"/>
</dbReference>
<dbReference type="RefSeq" id="WP_146570504.1">
    <property type="nucleotide sequence ID" value="NZ_CP042306.1"/>
</dbReference>
<dbReference type="InterPro" id="IPR022062">
    <property type="entry name" value="DUF3618"/>
</dbReference>
<dbReference type="Pfam" id="PF12277">
    <property type="entry name" value="DUF3618"/>
    <property type="match status" value="1"/>
</dbReference>
<proteinExistence type="predicted"/>
<evidence type="ECO:0000313" key="1">
    <source>
        <dbReference type="EMBL" id="QDZ07254.1"/>
    </source>
</evidence>
<dbReference type="EMBL" id="CP042306">
    <property type="protein sequence ID" value="QDZ07254.1"/>
    <property type="molecule type" value="Genomic_DNA"/>
</dbReference>
<dbReference type="KEGG" id="spai:FPZ24_07000"/>
<evidence type="ECO:0000313" key="2">
    <source>
        <dbReference type="Proteomes" id="UP000315673"/>
    </source>
</evidence>
<keyword evidence="2" id="KW-1185">Reference proteome</keyword>
<name>A0A5B8LI07_9SPHN</name>
<protein>
    <submittedName>
        <fullName evidence="1">DUF3618 domain-containing protein</fullName>
    </submittedName>
</protein>